<gene>
    <name evidence="9" type="ORF">PEB0149_010410</name>
</gene>
<sequence length="113" mass="12612">MSCRLASIFITTLFVSFACTVNGNAVELNSPLAPIARPQNAPLPHAHYGVPKPNRNYKPEQTNPGGPTYKLDTGPDINHQQWCSDRYRSYRSSDDTYIDRGGVRQTCKSPFPK</sequence>
<dbReference type="PROSITE" id="PS51257">
    <property type="entry name" value="PROKAR_LIPOPROTEIN"/>
    <property type="match status" value="1"/>
</dbReference>
<keyword evidence="8" id="KW-0732">Signal</keyword>
<evidence type="ECO:0000313" key="10">
    <source>
        <dbReference type="Proteomes" id="UP000187344"/>
    </source>
</evidence>
<evidence type="ECO:0000256" key="8">
    <source>
        <dbReference type="SAM" id="SignalP"/>
    </source>
</evidence>
<feature type="compositionally biased region" description="Basic and acidic residues" evidence="7">
    <location>
        <begin position="92"/>
        <end position="102"/>
    </location>
</feature>
<dbReference type="AlphaFoldDB" id="A0A1R0F9I1"/>
<evidence type="ECO:0000256" key="5">
    <source>
        <dbReference type="ARBA" id="ARBA00022734"/>
    </source>
</evidence>
<comment type="similarity">
    <text evidence="2">Belongs to the BA14k family.</text>
</comment>
<dbReference type="GO" id="GO:0016020">
    <property type="term" value="C:membrane"/>
    <property type="evidence" value="ECO:0007669"/>
    <property type="project" value="UniProtKB-SubCell"/>
</dbReference>
<dbReference type="EMBL" id="LXYT01000001">
    <property type="protein sequence ID" value="OLY43610.1"/>
    <property type="molecule type" value="Genomic_DNA"/>
</dbReference>
<keyword evidence="10" id="KW-1185">Reference proteome</keyword>
<evidence type="ECO:0000256" key="6">
    <source>
        <dbReference type="ARBA" id="ARBA00025321"/>
    </source>
</evidence>
<comment type="subcellular location">
    <subcellularLocation>
        <location evidence="1">Membrane</location>
        <topology evidence="1">Single-pass membrane protein</topology>
    </subcellularLocation>
</comment>
<name>A0A1R0F9I1_9HYPH</name>
<dbReference type="InterPro" id="IPR012413">
    <property type="entry name" value="BA14K"/>
</dbReference>
<comment type="function">
    <text evidence="6">Has immunoglobulin-binding and hemagglutination properties, and can bind to mannose. Essential for virulence. May be involved in LPS biosynthesis or polysaccharide transport.</text>
</comment>
<dbReference type="Pfam" id="PF07886">
    <property type="entry name" value="BA14K"/>
    <property type="match status" value="1"/>
</dbReference>
<keyword evidence="4" id="KW-0472">Membrane</keyword>
<evidence type="ECO:0000256" key="4">
    <source>
        <dbReference type="ARBA" id="ARBA00022475"/>
    </source>
</evidence>
<keyword evidence="4" id="KW-1003">Cell membrane</keyword>
<evidence type="ECO:0000256" key="7">
    <source>
        <dbReference type="SAM" id="MobiDB-lite"/>
    </source>
</evidence>
<evidence type="ECO:0000256" key="2">
    <source>
        <dbReference type="ARBA" id="ARBA00010270"/>
    </source>
</evidence>
<proteinExistence type="inferred from homology"/>
<reference evidence="9 10" key="1">
    <citation type="submission" date="2016-12" db="EMBL/GenBank/DDBJ databases">
        <title>Comparative genomics of Bartonella apis.</title>
        <authorList>
            <person name="Engel P."/>
        </authorList>
    </citation>
    <scope>NUCLEOTIDE SEQUENCE [LARGE SCALE GENOMIC DNA]</scope>
    <source>
        <strain evidence="9 10">PEB0149</strain>
    </source>
</reference>
<comment type="caution">
    <text evidence="9">The sequence shown here is derived from an EMBL/GenBank/DDBJ whole genome shotgun (WGS) entry which is preliminary data.</text>
</comment>
<dbReference type="RefSeq" id="WP_075868643.1">
    <property type="nucleotide sequence ID" value="NZ_CALYQA010000004.1"/>
</dbReference>
<accession>A0A1R0F9I1</accession>
<protein>
    <recommendedName>
        <fullName evidence="3">Lectin-like protein BA14k</fullName>
    </recommendedName>
</protein>
<organism evidence="9 10">
    <name type="scientific">Bartonella apis</name>
    <dbReference type="NCBI Taxonomy" id="1686310"/>
    <lineage>
        <taxon>Bacteria</taxon>
        <taxon>Pseudomonadati</taxon>
        <taxon>Pseudomonadota</taxon>
        <taxon>Alphaproteobacteria</taxon>
        <taxon>Hyphomicrobiales</taxon>
        <taxon>Bartonellaceae</taxon>
        <taxon>Bartonella</taxon>
    </lineage>
</organism>
<feature type="region of interest" description="Disordered" evidence="7">
    <location>
        <begin position="92"/>
        <end position="113"/>
    </location>
</feature>
<dbReference type="GeneID" id="92992847"/>
<feature type="chain" id="PRO_5012548317" description="Lectin-like protein BA14k" evidence="8">
    <location>
        <begin position="19"/>
        <end position="113"/>
    </location>
</feature>
<keyword evidence="5" id="KW-0430">Lectin</keyword>
<dbReference type="GO" id="GO:0030246">
    <property type="term" value="F:carbohydrate binding"/>
    <property type="evidence" value="ECO:0007669"/>
    <property type="project" value="UniProtKB-KW"/>
</dbReference>
<evidence type="ECO:0000256" key="3">
    <source>
        <dbReference type="ARBA" id="ARBA00020552"/>
    </source>
</evidence>
<feature type="region of interest" description="Disordered" evidence="7">
    <location>
        <begin position="43"/>
        <end position="79"/>
    </location>
</feature>
<evidence type="ECO:0000313" key="9">
    <source>
        <dbReference type="EMBL" id="OLY43610.1"/>
    </source>
</evidence>
<evidence type="ECO:0000256" key="1">
    <source>
        <dbReference type="ARBA" id="ARBA00004167"/>
    </source>
</evidence>
<feature type="signal peptide" evidence="8">
    <location>
        <begin position="1"/>
        <end position="18"/>
    </location>
</feature>
<dbReference type="Proteomes" id="UP000187344">
    <property type="component" value="Unassembled WGS sequence"/>
</dbReference>